<evidence type="ECO:0000313" key="8">
    <source>
        <dbReference type="Proteomes" id="UP000471521"/>
    </source>
</evidence>
<comment type="caution">
    <text evidence="7">The sequence shown here is derived from an EMBL/GenBank/DDBJ whole genome shotgun (WGS) entry which is preliminary data.</text>
</comment>
<feature type="transmembrane region" description="Helical" evidence="6">
    <location>
        <begin position="248"/>
        <end position="270"/>
    </location>
</feature>
<evidence type="ECO:0000256" key="2">
    <source>
        <dbReference type="ARBA" id="ARBA00022448"/>
    </source>
</evidence>
<gene>
    <name evidence="7" type="ORF">GRX66_03450</name>
</gene>
<feature type="transmembrane region" description="Helical" evidence="6">
    <location>
        <begin position="167"/>
        <end position="191"/>
    </location>
</feature>
<keyword evidence="5 6" id="KW-0472">Membrane</keyword>
<comment type="subcellular location">
    <subcellularLocation>
        <location evidence="1">Membrane</location>
        <topology evidence="1">Multi-pass membrane protein</topology>
    </subcellularLocation>
</comment>
<evidence type="ECO:0000256" key="4">
    <source>
        <dbReference type="ARBA" id="ARBA00022989"/>
    </source>
</evidence>
<dbReference type="EMBL" id="WUUU01000013">
    <property type="protein sequence ID" value="MXR19704.1"/>
    <property type="molecule type" value="Genomic_DNA"/>
</dbReference>
<sequence>MAERETWTTRVGFIFAAVGSAVGLGNIWSFPFQTGSNGGAAFLVVYLAIVFLFGFPAMLMEFVIGRRSKQNPISAFRELGFGNWSFAGALGVIGSVVTLAFYSVIGGWVLSYIAGSATGAYFGEAGTFFESVSAGPLAVGTHAVFMAVTVAIVAFGVQSGIERATKVMIPAILVLLLGLAVWGFTLDGAAAGYEYYLSPDFQYLSENIATIVPSAVGQAFFTLSLGFSVMIAYASYLGRDDSLPADGGAIVVINTLVALLAGFVVFPVLFAIGVEPGSGGVGTAFVSLAGAFGQLPGGALLGAAFFFVLLLAALSSAISLLETPTSYVVDNYDYSRRTVATGLGAAIFALGVPTALDTGTLGWYNDVVFSFLLPFVVLLFALFVGWVAFDSASEELGMGTSLGGGFVTLWLWWVRVVIPVGIGLTLVLGIQDLLIKAQILESAVILA</sequence>
<evidence type="ECO:0000313" key="7">
    <source>
        <dbReference type="EMBL" id="MXR19704.1"/>
    </source>
</evidence>
<keyword evidence="2" id="KW-0813">Transport</keyword>
<feature type="transmembrane region" description="Helical" evidence="6">
    <location>
        <begin position="134"/>
        <end position="155"/>
    </location>
</feature>
<keyword evidence="8" id="KW-1185">Reference proteome</keyword>
<keyword evidence="4 6" id="KW-1133">Transmembrane helix</keyword>
<dbReference type="PANTHER" id="PTHR42948:SF1">
    <property type="entry name" value="TRANSPORTER"/>
    <property type="match status" value="1"/>
</dbReference>
<evidence type="ECO:0000256" key="6">
    <source>
        <dbReference type="SAM" id="Phobius"/>
    </source>
</evidence>
<dbReference type="PANTHER" id="PTHR42948">
    <property type="entry name" value="TRANSPORTER"/>
    <property type="match status" value="1"/>
</dbReference>
<dbReference type="CDD" id="cd10336">
    <property type="entry name" value="SLC6sbd_Tyt1-Like"/>
    <property type="match status" value="1"/>
</dbReference>
<dbReference type="OrthoDB" id="99721at2157"/>
<feature type="transmembrane region" description="Helical" evidence="6">
    <location>
        <begin position="338"/>
        <end position="356"/>
    </location>
</feature>
<dbReference type="InterPro" id="IPR000175">
    <property type="entry name" value="Na/ntran_symport"/>
</dbReference>
<name>A0A6B0SDA8_9EURY</name>
<feature type="transmembrane region" description="Helical" evidence="6">
    <location>
        <begin position="40"/>
        <end position="64"/>
    </location>
</feature>
<dbReference type="InterPro" id="IPR047218">
    <property type="entry name" value="YocR/YhdH-like"/>
</dbReference>
<feature type="transmembrane region" description="Helical" evidence="6">
    <location>
        <begin position="84"/>
        <end position="114"/>
    </location>
</feature>
<dbReference type="AlphaFoldDB" id="A0A6B0SDA8"/>
<organism evidence="7 8">
    <name type="scientific">Halobacterium bonnevillei</name>
    <dbReference type="NCBI Taxonomy" id="2692200"/>
    <lineage>
        <taxon>Archaea</taxon>
        <taxon>Methanobacteriati</taxon>
        <taxon>Methanobacteriota</taxon>
        <taxon>Stenosarchaea group</taxon>
        <taxon>Halobacteria</taxon>
        <taxon>Halobacteriales</taxon>
        <taxon>Halobacteriaceae</taxon>
        <taxon>Halobacterium</taxon>
    </lineage>
</organism>
<dbReference type="NCBIfam" id="NF037979">
    <property type="entry name" value="Na_transp"/>
    <property type="match status" value="1"/>
</dbReference>
<feature type="transmembrane region" description="Helical" evidence="6">
    <location>
        <begin position="299"/>
        <end position="318"/>
    </location>
</feature>
<dbReference type="Pfam" id="PF00209">
    <property type="entry name" value="SNF"/>
    <property type="match status" value="2"/>
</dbReference>
<proteinExistence type="predicted"/>
<protein>
    <submittedName>
        <fullName evidence="7">Sodium-dependent transporter</fullName>
    </submittedName>
</protein>
<dbReference type="GO" id="GO:0016020">
    <property type="term" value="C:membrane"/>
    <property type="evidence" value="ECO:0007669"/>
    <property type="project" value="UniProtKB-SubCell"/>
</dbReference>
<feature type="transmembrane region" description="Helical" evidence="6">
    <location>
        <begin position="368"/>
        <end position="389"/>
    </location>
</feature>
<dbReference type="InterPro" id="IPR037272">
    <property type="entry name" value="SNS_sf"/>
</dbReference>
<dbReference type="Proteomes" id="UP000471521">
    <property type="component" value="Unassembled WGS sequence"/>
</dbReference>
<evidence type="ECO:0000256" key="1">
    <source>
        <dbReference type="ARBA" id="ARBA00004141"/>
    </source>
</evidence>
<dbReference type="RefSeq" id="WP_159525280.1">
    <property type="nucleotide sequence ID" value="NZ_WUUU01000013.1"/>
</dbReference>
<accession>A0A6B0SDA8</accession>
<dbReference type="PROSITE" id="PS50267">
    <property type="entry name" value="NA_NEUROTRAN_SYMP_3"/>
    <property type="match status" value="1"/>
</dbReference>
<dbReference type="SUPFAM" id="SSF161070">
    <property type="entry name" value="SNF-like"/>
    <property type="match status" value="1"/>
</dbReference>
<feature type="transmembrane region" description="Helical" evidence="6">
    <location>
        <begin position="7"/>
        <end position="28"/>
    </location>
</feature>
<dbReference type="PRINTS" id="PR00176">
    <property type="entry name" value="NANEUSMPORT"/>
</dbReference>
<keyword evidence="3 6" id="KW-0812">Transmembrane</keyword>
<evidence type="ECO:0000256" key="5">
    <source>
        <dbReference type="ARBA" id="ARBA00023136"/>
    </source>
</evidence>
<feature type="transmembrane region" description="Helical" evidence="6">
    <location>
        <begin position="409"/>
        <end position="430"/>
    </location>
</feature>
<evidence type="ECO:0000256" key="3">
    <source>
        <dbReference type="ARBA" id="ARBA00022692"/>
    </source>
</evidence>
<feature type="transmembrane region" description="Helical" evidence="6">
    <location>
        <begin position="211"/>
        <end position="236"/>
    </location>
</feature>
<reference evidence="7 8" key="1">
    <citation type="submission" date="2019-12" db="EMBL/GenBank/DDBJ databases">
        <title>Isolation and characterization of three novel carbon monoxide-oxidizing members of Halobacteria from salione crusts and soils.</title>
        <authorList>
            <person name="Myers M.R."/>
            <person name="King G.M."/>
        </authorList>
    </citation>
    <scope>NUCLEOTIDE SEQUENCE [LARGE SCALE GENOMIC DNA]</scope>
    <source>
        <strain evidence="7 8">PCN9</strain>
    </source>
</reference>